<evidence type="ECO:0000256" key="2">
    <source>
        <dbReference type="ARBA" id="ARBA00010621"/>
    </source>
</evidence>
<keyword evidence="13 17" id="KW-0961">Cell wall biogenesis/degradation</keyword>
<evidence type="ECO:0000313" key="19">
    <source>
        <dbReference type="EMBL" id="ULP40036.1"/>
    </source>
</evidence>
<feature type="transmembrane region" description="Helical" evidence="17">
    <location>
        <begin position="121"/>
        <end position="139"/>
    </location>
</feature>
<feature type="transmembrane region" description="Helical" evidence="17">
    <location>
        <begin position="192"/>
        <end position="211"/>
    </location>
</feature>
<proteinExistence type="inferred from homology"/>
<feature type="transmembrane region" description="Helical" evidence="17">
    <location>
        <begin position="44"/>
        <end position="67"/>
    </location>
</feature>
<evidence type="ECO:0000256" key="7">
    <source>
        <dbReference type="ARBA" id="ARBA00022801"/>
    </source>
</evidence>
<protein>
    <recommendedName>
        <fullName evidence="4 17">Undecaprenyl-diphosphatase</fullName>
        <ecNumber evidence="3 17">3.6.1.27</ecNumber>
    </recommendedName>
    <alternativeName>
        <fullName evidence="15 17">Bacitracin resistance protein</fullName>
    </alternativeName>
    <alternativeName>
        <fullName evidence="14 17">Undecaprenyl pyrophosphate phosphatase</fullName>
    </alternativeName>
</protein>
<evidence type="ECO:0000256" key="16">
    <source>
        <dbReference type="ARBA" id="ARBA00047594"/>
    </source>
</evidence>
<dbReference type="PANTHER" id="PTHR30622:SF3">
    <property type="entry name" value="UNDECAPRENYL-DIPHOSPHATASE"/>
    <property type="match status" value="1"/>
</dbReference>
<keyword evidence="9 17" id="KW-0573">Peptidoglycan synthesis</keyword>
<comment type="function">
    <text evidence="17">Catalyzes the dephosphorylation of undecaprenyl diphosphate (UPP). Confers resistance to bacitracin.</text>
</comment>
<keyword evidence="12 17" id="KW-0046">Antibiotic resistance</keyword>
<dbReference type="NCBIfam" id="TIGR00753">
    <property type="entry name" value="undec_PP_bacA"/>
    <property type="match status" value="1"/>
</dbReference>
<keyword evidence="5 17" id="KW-1003">Cell membrane</keyword>
<keyword evidence="11 17" id="KW-0472">Membrane</keyword>
<dbReference type="GO" id="GO:0005886">
    <property type="term" value="C:plasma membrane"/>
    <property type="evidence" value="ECO:0007669"/>
    <property type="project" value="UniProtKB-SubCell"/>
</dbReference>
<evidence type="ECO:0000256" key="15">
    <source>
        <dbReference type="ARBA" id="ARBA00032932"/>
    </source>
</evidence>
<evidence type="ECO:0000256" key="12">
    <source>
        <dbReference type="ARBA" id="ARBA00023251"/>
    </source>
</evidence>
<dbReference type="GO" id="GO:0046677">
    <property type="term" value="P:response to antibiotic"/>
    <property type="evidence" value="ECO:0007669"/>
    <property type="project" value="UniProtKB-UniRule"/>
</dbReference>
<reference evidence="18" key="2">
    <citation type="journal article" date="2022" name="BMC Genomics">
        <title>Comparative genome analysis of mycobacteria focusing on tRNA and non-coding RNA.</title>
        <authorList>
            <person name="Behra P.R.K."/>
            <person name="Pettersson B.M.F."/>
            <person name="Ramesh M."/>
            <person name="Das S."/>
            <person name="Dasgupta S."/>
            <person name="Kirsebom L.A."/>
        </authorList>
    </citation>
    <scope>NUCLEOTIDE SEQUENCE</scope>
    <source>
        <strain evidence="18">DSM 45406</strain>
    </source>
</reference>
<keyword evidence="10 17" id="KW-1133">Transmembrane helix</keyword>
<gene>
    <name evidence="17" type="primary">uppP</name>
    <name evidence="18" type="ORF">H7H73_16950</name>
    <name evidence="19" type="ORF">MJO55_28240</name>
</gene>
<dbReference type="GO" id="GO:0050380">
    <property type="term" value="F:undecaprenyl-diphosphatase activity"/>
    <property type="evidence" value="ECO:0007669"/>
    <property type="project" value="UniProtKB-UniRule"/>
</dbReference>
<evidence type="ECO:0000256" key="9">
    <source>
        <dbReference type="ARBA" id="ARBA00022984"/>
    </source>
</evidence>
<evidence type="ECO:0000256" key="4">
    <source>
        <dbReference type="ARBA" id="ARBA00021581"/>
    </source>
</evidence>
<name>A0A9X2YD50_9MYCO</name>
<keyword evidence="6 17" id="KW-0812">Transmembrane</keyword>
<comment type="catalytic activity">
    <reaction evidence="16 17">
        <text>di-trans,octa-cis-undecaprenyl diphosphate + H2O = di-trans,octa-cis-undecaprenyl phosphate + phosphate + H(+)</text>
        <dbReference type="Rhea" id="RHEA:28094"/>
        <dbReference type="ChEBI" id="CHEBI:15377"/>
        <dbReference type="ChEBI" id="CHEBI:15378"/>
        <dbReference type="ChEBI" id="CHEBI:43474"/>
        <dbReference type="ChEBI" id="CHEBI:58405"/>
        <dbReference type="ChEBI" id="CHEBI:60392"/>
        <dbReference type="EC" id="3.6.1.27"/>
    </reaction>
</comment>
<dbReference type="InterPro" id="IPR003824">
    <property type="entry name" value="UppP"/>
</dbReference>
<accession>A0A9X2YD50</accession>
<dbReference type="EMBL" id="JACKRN010000609">
    <property type="protein sequence ID" value="MCV7071819.1"/>
    <property type="molecule type" value="Genomic_DNA"/>
</dbReference>
<evidence type="ECO:0000256" key="8">
    <source>
        <dbReference type="ARBA" id="ARBA00022960"/>
    </source>
</evidence>
<evidence type="ECO:0000256" key="10">
    <source>
        <dbReference type="ARBA" id="ARBA00022989"/>
    </source>
</evidence>
<dbReference type="GO" id="GO:0071555">
    <property type="term" value="P:cell wall organization"/>
    <property type="evidence" value="ECO:0007669"/>
    <property type="project" value="UniProtKB-KW"/>
</dbReference>
<comment type="miscellaneous">
    <text evidence="17">Bacitracin is thought to be involved in the inhibition of peptidoglycan synthesis by sequestering undecaprenyl diphosphate, thereby reducing the pool of lipid carrier available.</text>
</comment>
<evidence type="ECO:0000256" key="11">
    <source>
        <dbReference type="ARBA" id="ARBA00023136"/>
    </source>
</evidence>
<dbReference type="AlphaFoldDB" id="A0A9X2YD50"/>
<reference evidence="18" key="1">
    <citation type="submission" date="2020-07" db="EMBL/GenBank/DDBJ databases">
        <authorList>
            <person name="Pettersson B.M.F."/>
            <person name="Behra P.R.K."/>
            <person name="Ramesh M."/>
            <person name="Das S."/>
            <person name="Dasgupta S."/>
            <person name="Kirsebom L.A."/>
        </authorList>
    </citation>
    <scope>NUCLEOTIDE SEQUENCE</scope>
    <source>
        <strain evidence="18">DSM 45406</strain>
    </source>
</reference>
<dbReference type="EMBL" id="CP092428">
    <property type="protein sequence ID" value="ULP40036.1"/>
    <property type="molecule type" value="Genomic_DNA"/>
</dbReference>
<evidence type="ECO:0000256" key="13">
    <source>
        <dbReference type="ARBA" id="ARBA00023316"/>
    </source>
</evidence>
<evidence type="ECO:0000256" key="6">
    <source>
        <dbReference type="ARBA" id="ARBA00022692"/>
    </source>
</evidence>
<evidence type="ECO:0000313" key="20">
    <source>
        <dbReference type="Proteomes" id="UP001055159"/>
    </source>
</evidence>
<evidence type="ECO:0000256" key="14">
    <source>
        <dbReference type="ARBA" id="ARBA00032707"/>
    </source>
</evidence>
<feature type="transmembrane region" description="Helical" evidence="17">
    <location>
        <begin position="257"/>
        <end position="276"/>
    </location>
</feature>
<keyword evidence="8 17" id="KW-0133">Cell shape</keyword>
<reference evidence="19" key="3">
    <citation type="submission" date="2022-08" db="EMBL/GenBank/DDBJ databases">
        <title>Whole genome sequencing of non-tuberculosis mycobacteria type-strains.</title>
        <authorList>
            <person name="Igarashi Y."/>
            <person name="Osugi A."/>
            <person name="Mitarai S."/>
        </authorList>
    </citation>
    <scope>NUCLEOTIDE SEQUENCE</scope>
    <source>
        <strain evidence="19">JCM 16372</strain>
        <plasmid evidence="19">unnamed</plasmid>
    </source>
</reference>
<feature type="transmembrane region" description="Helical" evidence="17">
    <location>
        <begin position="93"/>
        <end position="115"/>
    </location>
</feature>
<dbReference type="RefSeq" id="WP_043416087.1">
    <property type="nucleotide sequence ID" value="NZ_CP092428.2"/>
</dbReference>
<dbReference type="GO" id="GO:0009252">
    <property type="term" value="P:peptidoglycan biosynthetic process"/>
    <property type="evidence" value="ECO:0007669"/>
    <property type="project" value="UniProtKB-KW"/>
</dbReference>
<comment type="subcellular location">
    <subcellularLocation>
        <location evidence="1 17">Cell membrane</location>
        <topology evidence="1 17">Multi-pass membrane protein</topology>
    </subcellularLocation>
</comment>
<evidence type="ECO:0000313" key="18">
    <source>
        <dbReference type="EMBL" id="MCV7071819.1"/>
    </source>
</evidence>
<geneLocation type="plasmid" evidence="19 20">
    <name>unnamed</name>
</geneLocation>
<dbReference type="PANTHER" id="PTHR30622">
    <property type="entry name" value="UNDECAPRENYL-DIPHOSPHATASE"/>
    <property type="match status" value="1"/>
</dbReference>
<evidence type="ECO:0000313" key="21">
    <source>
        <dbReference type="Proteomes" id="UP001140272"/>
    </source>
</evidence>
<dbReference type="EC" id="3.6.1.27" evidence="3 17"/>
<keyword evidence="20" id="KW-1185">Reference proteome</keyword>
<evidence type="ECO:0000256" key="3">
    <source>
        <dbReference type="ARBA" id="ARBA00012374"/>
    </source>
</evidence>
<dbReference type="HAMAP" id="MF_01006">
    <property type="entry name" value="Undec_diphosphatase"/>
    <property type="match status" value="1"/>
</dbReference>
<dbReference type="Pfam" id="PF02673">
    <property type="entry name" value="BacA"/>
    <property type="match status" value="1"/>
</dbReference>
<comment type="similarity">
    <text evidence="2 17">Belongs to the UppP family.</text>
</comment>
<keyword evidence="7 17" id="KW-0378">Hydrolase</keyword>
<sequence length="278" mass="29458">MSVIGVGQAVILGVVEGVTEFLPISSTGHLKIAEGLLGIPVQDAAVVGFTAVIQMGAIAAVLVYFFADLRRFVVAWGRGLAHREARRDRDYRFAWWVVFATVPIVVAGLLCQPLIKGPLGSLWVVAGALIVGSGVMWVAERVGTQARSEDDATLRDVMLVGTSQILALLFPGFSRSGATIATALLCNLDRVAATRMSFFLSIPALTGAGLYELKDAVGGPVEVLPVLVGTVVSFVVAYASIAWLLRYVARHTFGVFIVYRILLGAALFALLGTGILTD</sequence>
<keyword evidence="19" id="KW-0614">Plasmid</keyword>
<evidence type="ECO:0000256" key="17">
    <source>
        <dbReference type="HAMAP-Rule" id="MF_01006"/>
    </source>
</evidence>
<feature type="transmembrane region" description="Helical" evidence="17">
    <location>
        <begin position="223"/>
        <end position="245"/>
    </location>
</feature>
<dbReference type="GO" id="GO:0008360">
    <property type="term" value="P:regulation of cell shape"/>
    <property type="evidence" value="ECO:0007669"/>
    <property type="project" value="UniProtKB-KW"/>
</dbReference>
<dbReference type="Proteomes" id="UP001140272">
    <property type="component" value="Unassembled WGS sequence"/>
</dbReference>
<dbReference type="Proteomes" id="UP001055159">
    <property type="component" value="Plasmid unnamed"/>
</dbReference>
<evidence type="ECO:0000256" key="1">
    <source>
        <dbReference type="ARBA" id="ARBA00004651"/>
    </source>
</evidence>
<evidence type="ECO:0000256" key="5">
    <source>
        <dbReference type="ARBA" id="ARBA00022475"/>
    </source>
</evidence>
<organism evidence="18 21">
    <name type="scientific">Mycolicibacterium rufum</name>
    <dbReference type="NCBI Taxonomy" id="318424"/>
    <lineage>
        <taxon>Bacteria</taxon>
        <taxon>Bacillati</taxon>
        <taxon>Actinomycetota</taxon>
        <taxon>Actinomycetes</taxon>
        <taxon>Mycobacteriales</taxon>
        <taxon>Mycobacteriaceae</taxon>
        <taxon>Mycolicibacterium</taxon>
    </lineage>
</organism>
<dbReference type="NCBIfam" id="NF001392">
    <property type="entry name" value="PRK00281.2-1"/>
    <property type="match status" value="1"/>
</dbReference>